<dbReference type="InterPro" id="IPR023393">
    <property type="entry name" value="START-like_dom_sf"/>
</dbReference>
<comment type="caution">
    <text evidence="1">The sequence shown here is derived from an EMBL/GenBank/DDBJ whole genome shotgun (WGS) entry which is preliminary data.</text>
</comment>
<proteinExistence type="predicted"/>
<reference evidence="1" key="1">
    <citation type="submission" date="2019-05" db="EMBL/GenBank/DDBJ databases">
        <title>Isolation, diversity and antifungal activity of Actinobacteria from wheat.</title>
        <authorList>
            <person name="Yu B."/>
        </authorList>
    </citation>
    <scope>NUCLEOTIDE SEQUENCE [LARGE SCALE GENOMIC DNA]</scope>
    <source>
        <strain evidence="1">NEAU-HEGS1-5</strain>
    </source>
</reference>
<sequence length="162" mass="17353">MSAAPRRRRLTGGLRVALPPAEAFRLFTPYGEREWVEGWEPRFPEGVADDTAPGTVFQTGADGAATTWIVLHRAHDPHEPGSSVSYARVREGVHAGTVGVVLAPDGSGHSDVTVTYDLTPLTVAAEAELAGFADGYPAFLRSWEEAIAAHLARTAETPRGHR</sequence>
<protein>
    <submittedName>
        <fullName evidence="1">SRPBCC family protein</fullName>
    </submittedName>
</protein>
<dbReference type="Proteomes" id="UP000309033">
    <property type="component" value="Unassembled WGS sequence"/>
</dbReference>
<gene>
    <name evidence="1" type="ORF">FED44_15245</name>
</gene>
<dbReference type="SUPFAM" id="SSF55961">
    <property type="entry name" value="Bet v1-like"/>
    <property type="match status" value="1"/>
</dbReference>
<accession>A0A5R8Z261</accession>
<keyword evidence="2" id="KW-1185">Reference proteome</keyword>
<dbReference type="Gene3D" id="3.30.530.20">
    <property type="match status" value="1"/>
</dbReference>
<organism evidence="1 2">
    <name type="scientific">Microbispora triticiradicis</name>
    <dbReference type="NCBI Taxonomy" id="2200763"/>
    <lineage>
        <taxon>Bacteria</taxon>
        <taxon>Bacillati</taxon>
        <taxon>Actinomycetota</taxon>
        <taxon>Actinomycetes</taxon>
        <taxon>Streptosporangiales</taxon>
        <taxon>Streptosporangiaceae</taxon>
        <taxon>Microbispora</taxon>
    </lineage>
</organism>
<evidence type="ECO:0000313" key="1">
    <source>
        <dbReference type="EMBL" id="TLP59644.1"/>
    </source>
</evidence>
<dbReference type="AlphaFoldDB" id="A0A5R8Z261"/>
<dbReference type="OrthoDB" id="5458416at2"/>
<evidence type="ECO:0000313" key="2">
    <source>
        <dbReference type="Proteomes" id="UP000309033"/>
    </source>
</evidence>
<dbReference type="EMBL" id="VANP01000005">
    <property type="protein sequence ID" value="TLP59644.1"/>
    <property type="molecule type" value="Genomic_DNA"/>
</dbReference>
<name>A0A5R8Z261_9ACTN</name>